<keyword evidence="2" id="KW-1185">Reference proteome</keyword>
<dbReference type="Gene3D" id="3.40.50.2000">
    <property type="entry name" value="Glycogen Phosphorylase B"/>
    <property type="match status" value="1"/>
</dbReference>
<dbReference type="Proteomes" id="UP000584374">
    <property type="component" value="Unassembled WGS sequence"/>
</dbReference>
<reference evidence="1 2" key="1">
    <citation type="submission" date="2020-08" db="EMBL/GenBank/DDBJ databases">
        <title>Sequencing the genomes of 1000 actinobacteria strains.</title>
        <authorList>
            <person name="Klenk H.-P."/>
        </authorList>
    </citation>
    <scope>NUCLEOTIDE SEQUENCE [LARGE SCALE GENOMIC DNA]</scope>
    <source>
        <strain evidence="1 2">DSM 45584</strain>
    </source>
</reference>
<dbReference type="EMBL" id="JACHIW010000002">
    <property type="protein sequence ID" value="MBB5158268.1"/>
    <property type="molecule type" value="Genomic_DNA"/>
</dbReference>
<name>A0A840QHK5_9PSEU</name>
<comment type="caution">
    <text evidence="1">The sequence shown here is derived from an EMBL/GenBank/DDBJ whole genome shotgun (WGS) entry which is preliminary data.</text>
</comment>
<dbReference type="SUPFAM" id="SSF53756">
    <property type="entry name" value="UDP-Glycosyltransferase/glycogen phosphorylase"/>
    <property type="match status" value="1"/>
</dbReference>
<evidence type="ECO:0000313" key="1">
    <source>
        <dbReference type="EMBL" id="MBB5158268.1"/>
    </source>
</evidence>
<sequence length="377" mass="41796">MGRESVLVNFVYCHPVGHAVEAVQYCLGYRRANPDRRIGVVLNSATAVDLAAWCDAIDEVYTVDIDVFGPPTAEALAHVPAEWDWVVDDPRGHQKWQHDIFPGLRRYYELAAEHFRTTGGHTQIGAPRPSYRSHNSLRLNLPDPARDWAAELLPQHAAPTIAILPGGSAERWRYPSLSSWQRILGAVVERWPEVRVCLTGKLTDDGRTSTGFTRAEFDALAETVPNAAWALDVPLDRQLAAMQRCDLLLSPHTGFAFAALAVGTPWLSLAGNDWAEYYFNPGVPFYSVLPDPDRFPCYVLLGNTPDPVDDEGPRSPSMSSARIEADLTELLAGVAWLLSGEADFDTAMRDHARRLHTLFAGRTDLMFSVDSLLTSYL</sequence>
<protein>
    <submittedName>
        <fullName evidence="1">ADP-heptose:LPS heptosyltransferase</fullName>
    </submittedName>
</protein>
<accession>A0A840QHK5</accession>
<keyword evidence="1" id="KW-0808">Transferase</keyword>
<dbReference type="AlphaFoldDB" id="A0A840QHK5"/>
<dbReference type="RefSeq" id="WP_184729967.1">
    <property type="nucleotide sequence ID" value="NZ_JACHIW010000002.1"/>
</dbReference>
<organism evidence="1 2">
    <name type="scientific">Saccharopolyspora phatthalungensis</name>
    <dbReference type="NCBI Taxonomy" id="664693"/>
    <lineage>
        <taxon>Bacteria</taxon>
        <taxon>Bacillati</taxon>
        <taxon>Actinomycetota</taxon>
        <taxon>Actinomycetes</taxon>
        <taxon>Pseudonocardiales</taxon>
        <taxon>Pseudonocardiaceae</taxon>
        <taxon>Saccharopolyspora</taxon>
    </lineage>
</organism>
<gene>
    <name evidence="1" type="ORF">BJ970_005867</name>
</gene>
<proteinExistence type="predicted"/>
<dbReference type="GO" id="GO:0016740">
    <property type="term" value="F:transferase activity"/>
    <property type="evidence" value="ECO:0007669"/>
    <property type="project" value="UniProtKB-KW"/>
</dbReference>
<evidence type="ECO:0000313" key="2">
    <source>
        <dbReference type="Proteomes" id="UP000584374"/>
    </source>
</evidence>